<dbReference type="EMBL" id="BSDI01000063">
    <property type="protein sequence ID" value="GLI02513.1"/>
    <property type="molecule type" value="Genomic_DNA"/>
</dbReference>
<evidence type="ECO:0000256" key="2">
    <source>
        <dbReference type="ARBA" id="ARBA00022723"/>
    </source>
</evidence>
<evidence type="ECO:0000256" key="1">
    <source>
        <dbReference type="ARBA" id="ARBA00008072"/>
    </source>
</evidence>
<keyword evidence="2 6" id="KW-0479">Metal-binding</keyword>
<dbReference type="PROSITE" id="PS00059">
    <property type="entry name" value="ADH_ZINC"/>
    <property type="match status" value="1"/>
</dbReference>
<dbReference type="PANTHER" id="PTHR43880:SF12">
    <property type="entry name" value="ALCOHOL DEHYDROGENASE CLASS-3"/>
    <property type="match status" value="1"/>
</dbReference>
<evidence type="ECO:0000256" key="6">
    <source>
        <dbReference type="RuleBase" id="RU361277"/>
    </source>
</evidence>
<dbReference type="InterPro" id="IPR036291">
    <property type="entry name" value="NAD(P)-bd_dom_sf"/>
</dbReference>
<keyword evidence="3 6" id="KW-0862">Zinc</keyword>
<dbReference type="Proteomes" id="UP001144280">
    <property type="component" value="Unassembled WGS sequence"/>
</dbReference>
<evidence type="ECO:0000256" key="5">
    <source>
        <dbReference type="ARBA" id="ARBA00023027"/>
    </source>
</evidence>
<organism evidence="8 9">
    <name type="scientific">Phytohabitans aurantiacus</name>
    <dbReference type="NCBI Taxonomy" id="3016789"/>
    <lineage>
        <taxon>Bacteria</taxon>
        <taxon>Bacillati</taxon>
        <taxon>Actinomycetota</taxon>
        <taxon>Actinomycetes</taxon>
        <taxon>Micromonosporales</taxon>
        <taxon>Micromonosporaceae</taxon>
    </lineage>
</organism>
<proteinExistence type="inferred from homology"/>
<dbReference type="Pfam" id="PF00107">
    <property type="entry name" value="ADH_zinc_N"/>
    <property type="match status" value="1"/>
</dbReference>
<dbReference type="PANTHER" id="PTHR43880">
    <property type="entry name" value="ALCOHOL DEHYDROGENASE"/>
    <property type="match status" value="1"/>
</dbReference>
<evidence type="ECO:0000259" key="7">
    <source>
        <dbReference type="SMART" id="SM00829"/>
    </source>
</evidence>
<dbReference type="CDD" id="cd08278">
    <property type="entry name" value="benzyl_alcohol_DH"/>
    <property type="match status" value="1"/>
</dbReference>
<keyword evidence="5" id="KW-0520">NAD</keyword>
<name>A0ABQ5R7G1_9ACTN</name>
<keyword evidence="4" id="KW-0560">Oxidoreductase</keyword>
<dbReference type="InterPro" id="IPR020843">
    <property type="entry name" value="ER"/>
</dbReference>
<dbReference type="InterPro" id="IPR002328">
    <property type="entry name" value="ADH_Zn_CS"/>
</dbReference>
<evidence type="ECO:0000313" key="8">
    <source>
        <dbReference type="EMBL" id="GLI02513.1"/>
    </source>
</evidence>
<dbReference type="RefSeq" id="WP_281904049.1">
    <property type="nucleotide sequence ID" value="NZ_BSDI01000063.1"/>
</dbReference>
<dbReference type="Gene3D" id="3.40.50.720">
    <property type="entry name" value="NAD(P)-binding Rossmann-like Domain"/>
    <property type="match status" value="1"/>
</dbReference>
<reference evidence="8" key="1">
    <citation type="submission" date="2022-12" db="EMBL/GenBank/DDBJ databases">
        <title>New Phytohabitans aurantiacus sp. RD004123 nov., an actinomycete isolated from soil.</title>
        <authorList>
            <person name="Triningsih D.W."/>
            <person name="Harunari E."/>
            <person name="Igarashi Y."/>
        </authorList>
    </citation>
    <scope>NUCLEOTIDE SEQUENCE</scope>
    <source>
        <strain evidence="8">RD004123</strain>
    </source>
</reference>
<evidence type="ECO:0000313" key="9">
    <source>
        <dbReference type="Proteomes" id="UP001144280"/>
    </source>
</evidence>
<dbReference type="InterPro" id="IPR013154">
    <property type="entry name" value="ADH-like_N"/>
</dbReference>
<dbReference type="Pfam" id="PF08240">
    <property type="entry name" value="ADH_N"/>
    <property type="match status" value="1"/>
</dbReference>
<sequence>MARTATAAVVPEVGAPFALTGVTLDAPRPDEVVVRLVAAGLCHTDLSVRAGKLPSPFPVVLGHEGAGVVEEVGYRVTSVVPGDKVLLSFTSCGACGNCLAGHPAYCAGFLPLNFGGARADGTGTINGADGRVAGHFFGQSSFATYALTDERSLVKVAPDAPLDLLAPLGCGIQTGAGTVLNVLRPEIGSTLAVFGVGAVGLAAVMAAALGGPSRIVAVDVVPERLELARELGATDVVDARGPDVAAALRELTGGAGVDYAVEASGNVAALRAAIDALALRGTCAIVGAPAFGTTVPVDVNGLLGGKRIVGVTEGDADPRRFVPLLADLVSRGALPLDKLVRRYPFVDIEKAVLATERGEVVKAVLTFE</sequence>
<dbReference type="SMART" id="SM00829">
    <property type="entry name" value="PKS_ER"/>
    <property type="match status" value="1"/>
</dbReference>
<dbReference type="InterPro" id="IPR013149">
    <property type="entry name" value="ADH-like_C"/>
</dbReference>
<dbReference type="Gene3D" id="3.90.180.10">
    <property type="entry name" value="Medium-chain alcohol dehydrogenases, catalytic domain"/>
    <property type="match status" value="1"/>
</dbReference>
<comment type="caution">
    <text evidence="8">The sequence shown here is derived from an EMBL/GenBank/DDBJ whole genome shotgun (WGS) entry which is preliminary data.</text>
</comment>
<comment type="similarity">
    <text evidence="1 6">Belongs to the zinc-containing alcohol dehydrogenase family.</text>
</comment>
<dbReference type="SUPFAM" id="SSF51735">
    <property type="entry name" value="NAD(P)-binding Rossmann-fold domains"/>
    <property type="match status" value="1"/>
</dbReference>
<accession>A0ABQ5R7G1</accession>
<evidence type="ECO:0000256" key="3">
    <source>
        <dbReference type="ARBA" id="ARBA00022833"/>
    </source>
</evidence>
<gene>
    <name evidence="8" type="ORF">Pa4123_77910</name>
</gene>
<feature type="domain" description="Enoyl reductase (ER)" evidence="7">
    <location>
        <begin position="14"/>
        <end position="365"/>
    </location>
</feature>
<evidence type="ECO:0000256" key="4">
    <source>
        <dbReference type="ARBA" id="ARBA00023002"/>
    </source>
</evidence>
<protein>
    <submittedName>
        <fullName evidence="8">Alcohol dehydrogenase</fullName>
    </submittedName>
</protein>
<keyword evidence="9" id="KW-1185">Reference proteome</keyword>
<dbReference type="SUPFAM" id="SSF50129">
    <property type="entry name" value="GroES-like"/>
    <property type="match status" value="1"/>
</dbReference>
<comment type="cofactor">
    <cofactor evidence="6">
        <name>Zn(2+)</name>
        <dbReference type="ChEBI" id="CHEBI:29105"/>
    </cofactor>
</comment>
<dbReference type="InterPro" id="IPR011032">
    <property type="entry name" value="GroES-like_sf"/>
</dbReference>